<evidence type="ECO:0000256" key="3">
    <source>
        <dbReference type="ARBA" id="ARBA00022723"/>
    </source>
</evidence>
<keyword evidence="8" id="KW-0472">Membrane</keyword>
<organism evidence="10">
    <name type="scientific">uncultured Thermomicrobiales bacterium</name>
    <dbReference type="NCBI Taxonomy" id="1645740"/>
    <lineage>
        <taxon>Bacteria</taxon>
        <taxon>Pseudomonadati</taxon>
        <taxon>Thermomicrobiota</taxon>
        <taxon>Thermomicrobia</taxon>
        <taxon>Thermomicrobiales</taxon>
        <taxon>environmental samples</taxon>
    </lineage>
</organism>
<keyword evidence="8" id="KW-0812">Transmembrane</keyword>
<dbReference type="SUPFAM" id="SSF54862">
    <property type="entry name" value="4Fe-4S ferredoxins"/>
    <property type="match status" value="1"/>
</dbReference>
<feature type="transmembrane region" description="Helical" evidence="8">
    <location>
        <begin position="293"/>
        <end position="312"/>
    </location>
</feature>
<evidence type="ECO:0000259" key="9">
    <source>
        <dbReference type="PROSITE" id="PS51379"/>
    </source>
</evidence>
<dbReference type="EC" id="1.2.1.2" evidence="10"/>
<name>A0A6J4V8L8_9BACT</name>
<dbReference type="AlphaFoldDB" id="A0A6J4V8L8"/>
<evidence type="ECO:0000256" key="6">
    <source>
        <dbReference type="ARBA" id="ARBA00023014"/>
    </source>
</evidence>
<proteinExistence type="predicted"/>
<dbReference type="GO" id="GO:0030313">
    <property type="term" value="C:cell envelope"/>
    <property type="evidence" value="ECO:0007669"/>
    <property type="project" value="UniProtKB-SubCell"/>
</dbReference>
<keyword evidence="2" id="KW-0004">4Fe-4S</keyword>
<dbReference type="PROSITE" id="PS51379">
    <property type="entry name" value="4FE4S_FER_2"/>
    <property type="match status" value="3"/>
</dbReference>
<keyword evidence="8" id="KW-1133">Transmembrane helix</keyword>
<dbReference type="EMBL" id="CADCWG010000261">
    <property type="protein sequence ID" value="CAA9572108.1"/>
    <property type="molecule type" value="Genomic_DNA"/>
</dbReference>
<feature type="compositionally biased region" description="Polar residues" evidence="7">
    <location>
        <begin position="35"/>
        <end position="45"/>
    </location>
</feature>
<evidence type="ECO:0000256" key="8">
    <source>
        <dbReference type="SAM" id="Phobius"/>
    </source>
</evidence>
<keyword evidence="4" id="KW-0677">Repeat</keyword>
<keyword evidence="5" id="KW-0408">Iron</keyword>
<evidence type="ECO:0000256" key="7">
    <source>
        <dbReference type="SAM" id="MobiDB-lite"/>
    </source>
</evidence>
<dbReference type="Gene3D" id="3.30.70.20">
    <property type="match status" value="2"/>
</dbReference>
<dbReference type="GO" id="GO:0051539">
    <property type="term" value="F:4 iron, 4 sulfur cluster binding"/>
    <property type="evidence" value="ECO:0007669"/>
    <property type="project" value="UniProtKB-KW"/>
</dbReference>
<dbReference type="InterPro" id="IPR051555">
    <property type="entry name" value="FDH_Electron_Transfer_Unit"/>
</dbReference>
<protein>
    <submittedName>
        <fullName evidence="10">Formate dehydrogenase O beta subunit</fullName>
        <ecNumber evidence="10">1.2.1.2</ecNumber>
    </submittedName>
</protein>
<evidence type="ECO:0000256" key="1">
    <source>
        <dbReference type="ARBA" id="ARBA00004196"/>
    </source>
</evidence>
<evidence type="ECO:0000256" key="5">
    <source>
        <dbReference type="ARBA" id="ARBA00023004"/>
    </source>
</evidence>
<accession>A0A6J4V8L8</accession>
<dbReference type="PANTHER" id="PTHR43545:SF6">
    <property type="entry name" value="FORMATE DEHYDROGENASE, NITRATE-INDUCIBLE, IRON-SULFUR SUBUNIT"/>
    <property type="match status" value="1"/>
</dbReference>
<reference evidence="10" key="1">
    <citation type="submission" date="2020-02" db="EMBL/GenBank/DDBJ databases">
        <authorList>
            <person name="Meier V. D."/>
        </authorList>
    </citation>
    <scope>NUCLEOTIDE SEQUENCE</scope>
    <source>
        <strain evidence="10">AVDCRST_MAG49</strain>
    </source>
</reference>
<comment type="subcellular location">
    <subcellularLocation>
        <location evidence="1">Cell envelope</location>
    </subcellularLocation>
</comment>
<dbReference type="GO" id="GO:0046872">
    <property type="term" value="F:metal ion binding"/>
    <property type="evidence" value="ECO:0007669"/>
    <property type="project" value="UniProtKB-KW"/>
</dbReference>
<evidence type="ECO:0000313" key="10">
    <source>
        <dbReference type="EMBL" id="CAA9572108.1"/>
    </source>
</evidence>
<dbReference type="InterPro" id="IPR017896">
    <property type="entry name" value="4Fe4S_Fe-S-bd"/>
</dbReference>
<keyword evidence="6" id="KW-0411">Iron-sulfur</keyword>
<evidence type="ECO:0000256" key="4">
    <source>
        <dbReference type="ARBA" id="ARBA00022737"/>
    </source>
</evidence>
<keyword evidence="3" id="KW-0479">Metal-binding</keyword>
<dbReference type="InterPro" id="IPR017900">
    <property type="entry name" value="4Fe4S_Fe_S_CS"/>
</dbReference>
<dbReference type="PANTHER" id="PTHR43545">
    <property type="entry name" value="FORMATE DEHYDROGENASE, NITRATE-INDUCIBLE, IRON-SULFUR SUBUNIT"/>
    <property type="match status" value="1"/>
</dbReference>
<feature type="domain" description="4Fe-4S ferredoxin-type" evidence="9">
    <location>
        <begin position="132"/>
        <end position="163"/>
    </location>
</feature>
<feature type="domain" description="4Fe-4S ferredoxin-type" evidence="9">
    <location>
        <begin position="164"/>
        <end position="193"/>
    </location>
</feature>
<sequence length="340" mass="35613">MAWQTQASPPAQPGPVSTPIGSPGPATPPVASPAAQATPSTQGASGSVEVAGAPVQTGQYNAEPMGFYTDTTVCIGCKACEVACKEWNQLPASNGGANLLSGLSYDNTRRLDGEHWRHVRFIEQFDESRSQGRWLMMSDVCKHCVQAGCLEVCPTGAIIRTEFDTVVIQSDTCNGCRACIPACPFGVIEVNPVNNTAMKCTLCYDRLQAGLQPACSQACPTASIQFGPIRELKGRANMRLEQLQGQGVDQARLYGADDSIVGGLNSFYLLVDEPEVYGLPANPQLPSRNVPTGAGLSALGAAALGVLGAVGLRKHRMDQFAEEARASAASGAVDGEVRGG</sequence>
<gene>
    <name evidence="10" type="ORF">AVDCRST_MAG49-3734</name>
</gene>
<dbReference type="Pfam" id="PF13247">
    <property type="entry name" value="Fer4_11"/>
    <property type="match status" value="1"/>
</dbReference>
<keyword evidence="10" id="KW-0560">Oxidoreductase</keyword>
<dbReference type="CDD" id="cd10560">
    <property type="entry name" value="FDH-O_like"/>
    <property type="match status" value="1"/>
</dbReference>
<evidence type="ECO:0000256" key="2">
    <source>
        <dbReference type="ARBA" id="ARBA00022485"/>
    </source>
</evidence>
<dbReference type="GO" id="GO:0016491">
    <property type="term" value="F:oxidoreductase activity"/>
    <property type="evidence" value="ECO:0007669"/>
    <property type="project" value="UniProtKB-KW"/>
</dbReference>
<dbReference type="PROSITE" id="PS00198">
    <property type="entry name" value="4FE4S_FER_1"/>
    <property type="match status" value="1"/>
</dbReference>
<feature type="domain" description="4Fe-4S ferredoxin-type" evidence="9">
    <location>
        <begin position="65"/>
        <end position="95"/>
    </location>
</feature>
<feature type="region of interest" description="Disordered" evidence="7">
    <location>
        <begin position="1"/>
        <end position="47"/>
    </location>
</feature>